<evidence type="ECO:0000259" key="1">
    <source>
        <dbReference type="Pfam" id="PF13648"/>
    </source>
</evidence>
<dbReference type="Proteomes" id="UP000659124">
    <property type="component" value="Unassembled WGS sequence"/>
</dbReference>
<dbReference type="Pfam" id="PF13648">
    <property type="entry name" value="Lipocalin_4"/>
    <property type="match status" value="1"/>
</dbReference>
<feature type="domain" description="Lipocalin-like" evidence="1">
    <location>
        <begin position="35"/>
        <end position="117"/>
    </location>
</feature>
<reference evidence="2 3" key="1">
    <citation type="submission" date="2020-09" db="EMBL/GenBank/DDBJ databases">
        <title>Genome sequences of type strains of Chitinophaga qingshengii and Chitinophaga varians.</title>
        <authorList>
            <person name="Kittiwongwattana C."/>
        </authorList>
    </citation>
    <scope>NUCLEOTIDE SEQUENCE [LARGE SCALE GENOMIC DNA]</scope>
    <source>
        <strain evidence="2 3">JCM 30026</strain>
    </source>
</reference>
<evidence type="ECO:0000313" key="2">
    <source>
        <dbReference type="EMBL" id="MBC9929257.1"/>
    </source>
</evidence>
<evidence type="ECO:0000313" key="3">
    <source>
        <dbReference type="Proteomes" id="UP000659124"/>
    </source>
</evidence>
<organism evidence="2 3">
    <name type="scientific">Chitinophaga qingshengii</name>
    <dbReference type="NCBI Taxonomy" id="1569794"/>
    <lineage>
        <taxon>Bacteria</taxon>
        <taxon>Pseudomonadati</taxon>
        <taxon>Bacteroidota</taxon>
        <taxon>Chitinophagia</taxon>
        <taxon>Chitinophagales</taxon>
        <taxon>Chitinophagaceae</taxon>
        <taxon>Chitinophaga</taxon>
    </lineage>
</organism>
<dbReference type="RefSeq" id="WP_188086396.1">
    <property type="nucleotide sequence ID" value="NZ_JACVFC010000001.1"/>
</dbReference>
<accession>A0ABR7TFV5</accession>
<proteinExistence type="predicted"/>
<dbReference type="InterPro" id="IPR024311">
    <property type="entry name" value="Lipocalin-like"/>
</dbReference>
<sequence length="139" mass="15228">MKTVFCKSIFTLVMGIAVLSACDKSDGTRTKLDGMKGNWELSDLTLVNDQKGTPRQMEGLETINYPVLNLNGDGSFSAAGKDNGKWNRQDNSLSLSFSSGRQTTLKVARLNENEMVLEQAYAASGNKSGGVIYYQYVKK</sequence>
<name>A0ABR7TFV5_9BACT</name>
<protein>
    <submittedName>
        <fullName evidence="2">Lipocalin family protein</fullName>
    </submittedName>
</protein>
<dbReference type="PROSITE" id="PS51257">
    <property type="entry name" value="PROKAR_LIPOPROTEIN"/>
    <property type="match status" value="1"/>
</dbReference>
<keyword evidence="3" id="KW-1185">Reference proteome</keyword>
<comment type="caution">
    <text evidence="2">The sequence shown here is derived from an EMBL/GenBank/DDBJ whole genome shotgun (WGS) entry which is preliminary data.</text>
</comment>
<gene>
    <name evidence="2" type="ORF">ICL07_02660</name>
</gene>
<dbReference type="EMBL" id="JACVFC010000001">
    <property type="protein sequence ID" value="MBC9929257.1"/>
    <property type="molecule type" value="Genomic_DNA"/>
</dbReference>